<evidence type="ECO:0000256" key="2">
    <source>
        <dbReference type="SAM" id="MobiDB-lite"/>
    </source>
</evidence>
<feature type="domain" description="Phospholipase/carboxylesterase/thioesterase" evidence="3">
    <location>
        <begin position="20"/>
        <end position="152"/>
    </location>
</feature>
<dbReference type="EMBL" id="NJES01000189">
    <property type="protein sequence ID" value="PHH75915.1"/>
    <property type="molecule type" value="Genomic_DNA"/>
</dbReference>
<evidence type="ECO:0000313" key="5">
    <source>
        <dbReference type="Proteomes" id="UP000226431"/>
    </source>
</evidence>
<proteinExistence type="inferred from homology"/>
<dbReference type="PANTHER" id="PTHR10655">
    <property type="entry name" value="LYSOPHOSPHOLIPASE-RELATED"/>
    <property type="match status" value="1"/>
</dbReference>
<evidence type="ECO:0000256" key="1">
    <source>
        <dbReference type="ARBA" id="ARBA00006499"/>
    </source>
</evidence>
<dbReference type="GO" id="GO:0005737">
    <property type="term" value="C:cytoplasm"/>
    <property type="evidence" value="ECO:0007669"/>
    <property type="project" value="TreeGrafter"/>
</dbReference>
<dbReference type="Pfam" id="PF02230">
    <property type="entry name" value="Abhydrolase_2"/>
    <property type="match status" value="1"/>
</dbReference>
<dbReference type="Proteomes" id="UP000226431">
    <property type="component" value="Unassembled WGS sequence"/>
</dbReference>
<sequence>MSSCFREPYYLAGRLQNPYYIINPSVAHTHTIIMLHDVASNGTMFGRDLMRLSVASTGRTLDRLYPSLRICMWFDMARLIDPSFRQDLQREGLRNSARQIASLIDLEKRRVPVGNIVIGGLGQGCAMAIVVLLGLGHRLGGLIGISGYLPFWFELEMVTAQDSSDEFEDDDDSFYEEEQDDDALSRDQGNDATPLEPCVKAQLFVRRLLDVGIPESPSRDQTSVDTPIFLAHDDNRGMVSNRHGQHAALALEMAEYDVEFKTYWQPAGQPVPDELDDIVMFVRRNLGLTPRNYNHT</sequence>
<gene>
    <name evidence="4" type="ORF">CDD80_1950</name>
</gene>
<comment type="similarity">
    <text evidence="1">Belongs to the AB hydrolase superfamily. AB hydrolase 2 family.</text>
</comment>
<dbReference type="PANTHER" id="PTHR10655:SF63">
    <property type="entry name" value="PHOSPHOLIPASE_CARBOXYLESTERASE_THIOESTERASE DOMAIN-CONTAINING PROTEIN"/>
    <property type="match status" value="1"/>
</dbReference>
<dbReference type="GO" id="GO:0008474">
    <property type="term" value="F:palmitoyl-(protein) hydrolase activity"/>
    <property type="evidence" value="ECO:0007669"/>
    <property type="project" value="TreeGrafter"/>
</dbReference>
<dbReference type="OrthoDB" id="2418081at2759"/>
<dbReference type="AlphaFoldDB" id="A0A2C5Z254"/>
<dbReference type="SUPFAM" id="SSF53474">
    <property type="entry name" value="alpha/beta-Hydrolases"/>
    <property type="match status" value="1"/>
</dbReference>
<evidence type="ECO:0000313" key="4">
    <source>
        <dbReference type="EMBL" id="PHH75915.1"/>
    </source>
</evidence>
<comment type="caution">
    <text evidence="4">The sequence shown here is derived from an EMBL/GenBank/DDBJ whole genome shotgun (WGS) entry which is preliminary data.</text>
</comment>
<evidence type="ECO:0000259" key="3">
    <source>
        <dbReference type="Pfam" id="PF02230"/>
    </source>
</evidence>
<dbReference type="STRING" id="2004952.A0A2C5Z254"/>
<reference evidence="4 5" key="1">
    <citation type="submission" date="2017-06" db="EMBL/GenBank/DDBJ databases">
        <title>Ant-infecting Ophiocordyceps genomes reveal a high diversity of potential behavioral manipulation genes and a possible major role for enterotoxins.</title>
        <authorList>
            <person name="De Bekker C."/>
            <person name="Evans H.C."/>
            <person name="Brachmann A."/>
            <person name="Hughes D.P."/>
        </authorList>
    </citation>
    <scope>NUCLEOTIDE SEQUENCE [LARGE SCALE GENOMIC DNA]</scope>
    <source>
        <strain evidence="4 5">Map16</strain>
    </source>
</reference>
<protein>
    <recommendedName>
        <fullName evidence="3">Phospholipase/carboxylesterase/thioesterase domain-containing protein</fullName>
    </recommendedName>
</protein>
<dbReference type="InterPro" id="IPR029058">
    <property type="entry name" value="AB_hydrolase_fold"/>
</dbReference>
<accession>A0A2C5Z254</accession>
<dbReference type="GO" id="GO:0052689">
    <property type="term" value="F:carboxylic ester hydrolase activity"/>
    <property type="evidence" value="ECO:0007669"/>
    <property type="project" value="TreeGrafter"/>
</dbReference>
<organism evidence="4 5">
    <name type="scientific">Ophiocordyceps camponoti-rufipedis</name>
    <dbReference type="NCBI Taxonomy" id="2004952"/>
    <lineage>
        <taxon>Eukaryota</taxon>
        <taxon>Fungi</taxon>
        <taxon>Dikarya</taxon>
        <taxon>Ascomycota</taxon>
        <taxon>Pezizomycotina</taxon>
        <taxon>Sordariomycetes</taxon>
        <taxon>Hypocreomycetidae</taxon>
        <taxon>Hypocreales</taxon>
        <taxon>Ophiocordycipitaceae</taxon>
        <taxon>Ophiocordyceps</taxon>
    </lineage>
</organism>
<feature type="compositionally biased region" description="Acidic residues" evidence="2">
    <location>
        <begin position="165"/>
        <end position="182"/>
    </location>
</feature>
<keyword evidence="5" id="KW-1185">Reference proteome</keyword>
<dbReference type="InterPro" id="IPR050565">
    <property type="entry name" value="LYPA1-2/EST-like"/>
</dbReference>
<name>A0A2C5Z254_9HYPO</name>
<feature type="region of interest" description="Disordered" evidence="2">
    <location>
        <begin position="165"/>
        <end position="194"/>
    </location>
</feature>
<dbReference type="InterPro" id="IPR003140">
    <property type="entry name" value="PLipase/COase/thioEstase"/>
</dbReference>
<dbReference type="Gene3D" id="3.40.50.1820">
    <property type="entry name" value="alpha/beta hydrolase"/>
    <property type="match status" value="1"/>
</dbReference>